<keyword evidence="2" id="KW-0808">Transferase</keyword>
<proteinExistence type="predicted"/>
<gene>
    <name evidence="2" type="ORF">FPY71_14445</name>
</gene>
<dbReference type="InterPro" id="IPR016181">
    <property type="entry name" value="Acyl_CoA_acyltransferase"/>
</dbReference>
<dbReference type="PANTHER" id="PTHR43072:SF8">
    <property type="entry name" value="ACYLTRANSFERASE FABY-RELATED"/>
    <property type="match status" value="1"/>
</dbReference>
<organism evidence="2 3">
    <name type="scientific">Aureimonas fodinaquatilis</name>
    <dbReference type="NCBI Taxonomy" id="2565783"/>
    <lineage>
        <taxon>Bacteria</taxon>
        <taxon>Pseudomonadati</taxon>
        <taxon>Pseudomonadota</taxon>
        <taxon>Alphaproteobacteria</taxon>
        <taxon>Hyphomicrobiales</taxon>
        <taxon>Aurantimonadaceae</taxon>
        <taxon>Aureimonas</taxon>
    </lineage>
</organism>
<dbReference type="Proteomes" id="UP000324738">
    <property type="component" value="Unassembled WGS sequence"/>
</dbReference>
<dbReference type="PANTHER" id="PTHR43072">
    <property type="entry name" value="N-ACETYLTRANSFERASE"/>
    <property type="match status" value="1"/>
</dbReference>
<accession>A0A5B0DSD5</accession>
<evidence type="ECO:0000259" key="1">
    <source>
        <dbReference type="PROSITE" id="PS51186"/>
    </source>
</evidence>
<dbReference type="OrthoDB" id="5459937at2"/>
<dbReference type="PROSITE" id="PS51186">
    <property type="entry name" value="GNAT"/>
    <property type="match status" value="1"/>
</dbReference>
<feature type="domain" description="N-acetyltransferase" evidence="1">
    <location>
        <begin position="4"/>
        <end position="168"/>
    </location>
</feature>
<dbReference type="SUPFAM" id="SSF55729">
    <property type="entry name" value="Acyl-CoA N-acyltransferases (Nat)"/>
    <property type="match status" value="1"/>
</dbReference>
<dbReference type="Gene3D" id="3.40.630.30">
    <property type="match status" value="1"/>
</dbReference>
<sequence length="186" mass="20976">MSATTIREAQEKDIPAITAIYQYAVLNETASYELDPPDEAEMLVRMRFLMGQDYPYIVAVDKQGAVIAYAYAGPFRARPAYRWSVEDSIYIDPQARGRGLGRDLLKRLIELCEEKGFRQMIAVIGGADHAPSIRLHETAGFRTIGIFEGSGFKFGRWIDTVFMQLRLGDGRHSLPDETSYPGTLYK</sequence>
<dbReference type="EMBL" id="VTWH01000003">
    <property type="protein sequence ID" value="KAA0969714.1"/>
    <property type="molecule type" value="Genomic_DNA"/>
</dbReference>
<dbReference type="InterPro" id="IPR000182">
    <property type="entry name" value="GNAT_dom"/>
</dbReference>
<reference evidence="2 3" key="1">
    <citation type="submission" date="2019-08" db="EMBL/GenBank/DDBJ databases">
        <title>Aureimonas fodiniaquatilis sp. nov., isolated from a coal mine wastewater.</title>
        <authorList>
            <person name="Kim W."/>
        </authorList>
    </citation>
    <scope>NUCLEOTIDE SEQUENCE [LARGE SCALE GENOMIC DNA]</scope>
    <source>
        <strain evidence="2 3">CAU 1482</strain>
    </source>
</reference>
<dbReference type="Pfam" id="PF13420">
    <property type="entry name" value="Acetyltransf_4"/>
    <property type="match status" value="1"/>
</dbReference>
<name>A0A5B0DSD5_9HYPH</name>
<dbReference type="AlphaFoldDB" id="A0A5B0DSD5"/>
<evidence type="ECO:0000313" key="3">
    <source>
        <dbReference type="Proteomes" id="UP000324738"/>
    </source>
</evidence>
<dbReference type="CDD" id="cd04301">
    <property type="entry name" value="NAT_SF"/>
    <property type="match status" value="1"/>
</dbReference>
<protein>
    <submittedName>
        <fullName evidence="2">N-acetyltransferase family protein</fullName>
    </submittedName>
</protein>
<comment type="caution">
    <text evidence="2">The sequence shown here is derived from an EMBL/GenBank/DDBJ whole genome shotgun (WGS) entry which is preliminary data.</text>
</comment>
<dbReference type="RefSeq" id="WP_149300999.1">
    <property type="nucleotide sequence ID" value="NZ_VTWH01000003.1"/>
</dbReference>
<keyword evidence="3" id="KW-1185">Reference proteome</keyword>
<dbReference type="GO" id="GO:0016747">
    <property type="term" value="F:acyltransferase activity, transferring groups other than amino-acyl groups"/>
    <property type="evidence" value="ECO:0007669"/>
    <property type="project" value="InterPro"/>
</dbReference>
<evidence type="ECO:0000313" key="2">
    <source>
        <dbReference type="EMBL" id="KAA0969714.1"/>
    </source>
</evidence>